<evidence type="ECO:0000256" key="1">
    <source>
        <dbReference type="SAM" id="Phobius"/>
    </source>
</evidence>
<evidence type="ECO:0000313" key="3">
    <source>
        <dbReference type="Proteomes" id="UP000676336"/>
    </source>
</evidence>
<gene>
    <name evidence="2" type="ORF">SMN809_LOCUS80230</name>
</gene>
<sequence length="155" mass="16785">VRIVPTSTINVYQLQRKSVRFDTNDEVDEDEEEDKRSKRRIGYASGCCCTSSNGFTKLGLALMITGVLFLVIVAAIIPLVFILKNNAGSNQSSSSSNVNVPKRLGIYYGWPSLVQGVQGNLTAAISIFSQFDLVVFGDGIASPSHGDHTNTQTII</sequence>
<keyword evidence="1" id="KW-0812">Transmembrane</keyword>
<dbReference type="Proteomes" id="UP000676336">
    <property type="component" value="Unassembled WGS sequence"/>
</dbReference>
<dbReference type="EMBL" id="CAJOBI010344698">
    <property type="protein sequence ID" value="CAF5216882.1"/>
    <property type="molecule type" value="Genomic_DNA"/>
</dbReference>
<keyword evidence="1" id="KW-1133">Transmembrane helix</keyword>
<accession>A0A8S3JHW5</accession>
<feature type="non-terminal residue" evidence="2">
    <location>
        <position position="1"/>
    </location>
</feature>
<keyword evidence="1" id="KW-0472">Membrane</keyword>
<evidence type="ECO:0000313" key="2">
    <source>
        <dbReference type="EMBL" id="CAF5216882.1"/>
    </source>
</evidence>
<reference evidence="2" key="1">
    <citation type="submission" date="2021-02" db="EMBL/GenBank/DDBJ databases">
        <authorList>
            <person name="Nowell W R."/>
        </authorList>
    </citation>
    <scope>NUCLEOTIDE SEQUENCE</scope>
</reference>
<feature type="transmembrane region" description="Helical" evidence="1">
    <location>
        <begin position="60"/>
        <end position="83"/>
    </location>
</feature>
<protein>
    <submittedName>
        <fullName evidence="2">Uncharacterized protein</fullName>
    </submittedName>
</protein>
<feature type="non-terminal residue" evidence="2">
    <location>
        <position position="155"/>
    </location>
</feature>
<proteinExistence type="predicted"/>
<comment type="caution">
    <text evidence="2">The sequence shown here is derived from an EMBL/GenBank/DDBJ whole genome shotgun (WGS) entry which is preliminary data.</text>
</comment>
<name>A0A8S3JHW5_9BILA</name>
<dbReference type="AlphaFoldDB" id="A0A8S3JHW5"/>
<organism evidence="2 3">
    <name type="scientific">Rotaria magnacalcarata</name>
    <dbReference type="NCBI Taxonomy" id="392030"/>
    <lineage>
        <taxon>Eukaryota</taxon>
        <taxon>Metazoa</taxon>
        <taxon>Spiralia</taxon>
        <taxon>Gnathifera</taxon>
        <taxon>Rotifera</taxon>
        <taxon>Eurotatoria</taxon>
        <taxon>Bdelloidea</taxon>
        <taxon>Philodinida</taxon>
        <taxon>Philodinidae</taxon>
        <taxon>Rotaria</taxon>
    </lineage>
</organism>